<dbReference type="PATRIC" id="fig|1610491.3.peg.1116"/>
<dbReference type="AlphaFoldDB" id="A0A0U1Q162"/>
<dbReference type="EMBL" id="LBNQ01000019">
    <property type="protein sequence ID" value="KKW68498.1"/>
    <property type="molecule type" value="Genomic_DNA"/>
</dbReference>
<dbReference type="OrthoDB" id="9801699at2"/>
<dbReference type="SUPFAM" id="SSF51905">
    <property type="entry name" value="FAD/NAD(P)-binding domain"/>
    <property type="match status" value="1"/>
</dbReference>
<comment type="cofactor">
    <cofactor evidence="1">
        <name>FAD</name>
        <dbReference type="ChEBI" id="CHEBI:57692"/>
    </cofactor>
</comment>
<evidence type="ECO:0000313" key="7">
    <source>
        <dbReference type="EMBL" id="KKW68498.1"/>
    </source>
</evidence>
<dbReference type="PANTHER" id="PTHR43104">
    <property type="entry name" value="L-2-HYDROXYGLUTARATE DEHYDROGENASE, MITOCHONDRIAL"/>
    <property type="match status" value="1"/>
</dbReference>
<dbReference type="InterPro" id="IPR036188">
    <property type="entry name" value="FAD/NAD-bd_sf"/>
</dbReference>
<gene>
    <name evidence="7" type="ORF">AAV94_05245</name>
</gene>
<dbReference type="Gene3D" id="3.50.50.60">
    <property type="entry name" value="FAD/NAD(P)-binding domain"/>
    <property type="match status" value="1"/>
</dbReference>
<dbReference type="RefSeq" id="WP_046741265.1">
    <property type="nucleotide sequence ID" value="NZ_LBNQ01000019.1"/>
</dbReference>
<evidence type="ECO:0000256" key="2">
    <source>
        <dbReference type="ARBA" id="ARBA00022630"/>
    </source>
</evidence>
<dbReference type="InterPro" id="IPR006076">
    <property type="entry name" value="FAD-dep_OxRdtase"/>
</dbReference>
<name>A0A0U1Q162_9BURK</name>
<dbReference type="STRING" id="1610491.AAV94_05245"/>
<evidence type="ECO:0000256" key="1">
    <source>
        <dbReference type="ARBA" id="ARBA00001974"/>
    </source>
</evidence>
<protein>
    <submittedName>
        <fullName evidence="7">FAD-dependent oxidoreductase</fullName>
    </submittedName>
</protein>
<dbReference type="PANTHER" id="PTHR43104:SF4">
    <property type="entry name" value="L-2-HYDROXYGLUTARATE DEHYDROGENASE, MITOCHONDRIAL"/>
    <property type="match status" value="1"/>
</dbReference>
<keyword evidence="8" id="KW-1185">Reference proteome</keyword>
<keyword evidence="2" id="KW-0285">Flavoprotein</keyword>
<evidence type="ECO:0000313" key="8">
    <source>
        <dbReference type="Proteomes" id="UP000050580"/>
    </source>
</evidence>
<comment type="similarity">
    <text evidence="5">Belongs to the L2HGDH family.</text>
</comment>
<evidence type="ECO:0000256" key="4">
    <source>
        <dbReference type="ARBA" id="ARBA00023002"/>
    </source>
</evidence>
<evidence type="ECO:0000256" key="5">
    <source>
        <dbReference type="ARBA" id="ARBA00037941"/>
    </source>
</evidence>
<sequence>MPTTNTTAAVIGAGVVGLAVARALAQRGHEVFVLEAEQAIGTQTSSRSSEVIHAGIYYPPGSLKARLCVEGRHQLYAYCTQRNIGHRRTGKLIVATDADQLVALQALAQRAAANGVNDLQWLTASQAQALEPALRCHAALLSPSTGIIDSHSLMLALQGDLEQAGGVLALCSPAVRIEADARLLTIITHDGTQLPVDFVVNAAGHGAIPLARRTAGLAAGHIPTAYFVKGQYFSLTGKAPFQHLIYPIPVPGGLGIHLTLDLGGQARFGPDAQFVERADDLQVNPDDLPRFAAAIRSYWPDLPAERLQPGYAGMRPNIGGPAATFSDFIIQDACTHGIPGLINLFGIESPGLTACLAIAEEVARRADLQRLR</sequence>
<organism evidence="7 8">
    <name type="scientific">Lampropedia cohaerens</name>
    <dbReference type="NCBI Taxonomy" id="1610491"/>
    <lineage>
        <taxon>Bacteria</taxon>
        <taxon>Pseudomonadati</taxon>
        <taxon>Pseudomonadota</taxon>
        <taxon>Betaproteobacteria</taxon>
        <taxon>Burkholderiales</taxon>
        <taxon>Comamonadaceae</taxon>
        <taxon>Lampropedia</taxon>
    </lineage>
</organism>
<dbReference type="GO" id="GO:0047545">
    <property type="term" value="F:(S)-2-hydroxyglutarate dehydrogenase activity"/>
    <property type="evidence" value="ECO:0007669"/>
    <property type="project" value="TreeGrafter"/>
</dbReference>
<evidence type="ECO:0000259" key="6">
    <source>
        <dbReference type="Pfam" id="PF01266"/>
    </source>
</evidence>
<dbReference type="Gene3D" id="3.30.9.10">
    <property type="entry name" value="D-Amino Acid Oxidase, subunit A, domain 2"/>
    <property type="match status" value="1"/>
</dbReference>
<dbReference type="Pfam" id="PF01266">
    <property type="entry name" value="DAO"/>
    <property type="match status" value="1"/>
</dbReference>
<reference evidence="7 8" key="1">
    <citation type="submission" date="2015-05" db="EMBL/GenBank/DDBJ databases">
        <title>Draft genome sequence of Lampropedia sp. CT6, isolated from the microbial mat of a hot water spring, located at Manikaran, India.</title>
        <authorList>
            <person name="Tripathi C."/>
            <person name="Rani P."/>
            <person name="Mahato N.K."/>
            <person name="Lal R."/>
        </authorList>
    </citation>
    <scope>NUCLEOTIDE SEQUENCE [LARGE SCALE GENOMIC DNA]</scope>
    <source>
        <strain evidence="7 8">CT6</strain>
    </source>
</reference>
<proteinExistence type="inferred from homology"/>
<dbReference type="Proteomes" id="UP000050580">
    <property type="component" value="Unassembled WGS sequence"/>
</dbReference>
<keyword evidence="4" id="KW-0560">Oxidoreductase</keyword>
<feature type="domain" description="FAD dependent oxidoreductase" evidence="6">
    <location>
        <begin position="9"/>
        <end position="365"/>
    </location>
</feature>
<keyword evidence="3" id="KW-0274">FAD</keyword>
<comment type="caution">
    <text evidence="7">The sequence shown here is derived from an EMBL/GenBank/DDBJ whole genome shotgun (WGS) entry which is preliminary data.</text>
</comment>
<accession>A0A0U1Q162</accession>
<evidence type="ECO:0000256" key="3">
    <source>
        <dbReference type="ARBA" id="ARBA00022827"/>
    </source>
</evidence>